<dbReference type="InterPro" id="IPR009057">
    <property type="entry name" value="Homeodomain-like_sf"/>
</dbReference>
<dbReference type="PROSITE" id="PS01124">
    <property type="entry name" value="HTH_ARAC_FAMILY_2"/>
    <property type="match status" value="1"/>
</dbReference>
<dbReference type="GO" id="GO:0008168">
    <property type="term" value="F:methyltransferase activity"/>
    <property type="evidence" value="ECO:0007669"/>
    <property type="project" value="UniProtKB-KW"/>
</dbReference>
<evidence type="ECO:0000259" key="7">
    <source>
        <dbReference type="PROSITE" id="PS01124"/>
    </source>
</evidence>
<evidence type="ECO:0000313" key="9">
    <source>
        <dbReference type="Proteomes" id="UP000799537"/>
    </source>
</evidence>
<evidence type="ECO:0000256" key="4">
    <source>
        <dbReference type="ARBA" id="ARBA00023159"/>
    </source>
</evidence>
<accession>A0A6A6CAI6</accession>
<dbReference type="GO" id="GO:0043565">
    <property type="term" value="F:sequence-specific DNA binding"/>
    <property type="evidence" value="ECO:0007669"/>
    <property type="project" value="InterPro"/>
</dbReference>
<dbReference type="Proteomes" id="UP000799537">
    <property type="component" value="Unassembled WGS sequence"/>
</dbReference>
<evidence type="ECO:0000256" key="6">
    <source>
        <dbReference type="SAM" id="MobiDB-lite"/>
    </source>
</evidence>
<proteinExistence type="predicted"/>
<dbReference type="GO" id="GO:0008270">
    <property type="term" value="F:zinc ion binding"/>
    <property type="evidence" value="ECO:0007669"/>
    <property type="project" value="InterPro"/>
</dbReference>
<feature type="compositionally biased region" description="Polar residues" evidence="6">
    <location>
        <begin position="168"/>
        <end position="177"/>
    </location>
</feature>
<dbReference type="SUPFAM" id="SSF57884">
    <property type="entry name" value="Ada DNA repair protein, N-terminal domain (N-Ada 10)"/>
    <property type="match status" value="1"/>
</dbReference>
<dbReference type="AlphaFoldDB" id="A0A6A6CAI6"/>
<evidence type="ECO:0000256" key="5">
    <source>
        <dbReference type="ARBA" id="ARBA00023163"/>
    </source>
</evidence>
<dbReference type="SUPFAM" id="SSF46689">
    <property type="entry name" value="Homeodomain-like"/>
    <property type="match status" value="1"/>
</dbReference>
<name>A0A6A6CAI6_ZASCE</name>
<dbReference type="GO" id="GO:0032259">
    <property type="term" value="P:methylation"/>
    <property type="evidence" value="ECO:0007669"/>
    <property type="project" value="UniProtKB-KW"/>
</dbReference>
<keyword evidence="4" id="KW-0010">Activator</keyword>
<evidence type="ECO:0000256" key="2">
    <source>
        <dbReference type="ARBA" id="ARBA00022603"/>
    </source>
</evidence>
<evidence type="ECO:0000313" key="8">
    <source>
        <dbReference type="EMBL" id="KAF2163248.1"/>
    </source>
</evidence>
<dbReference type="InterPro" id="IPR018060">
    <property type="entry name" value="HTH_AraC"/>
</dbReference>
<keyword evidence="3" id="KW-0805">Transcription regulation</keyword>
<dbReference type="GO" id="GO:0006281">
    <property type="term" value="P:DNA repair"/>
    <property type="evidence" value="ECO:0007669"/>
    <property type="project" value="InterPro"/>
</dbReference>
<keyword evidence="5" id="KW-0804">Transcription</keyword>
<dbReference type="Gene3D" id="3.40.10.10">
    <property type="entry name" value="DNA Methylphosphotriester Repair Domain"/>
    <property type="match status" value="1"/>
</dbReference>
<dbReference type="GO" id="GO:0003700">
    <property type="term" value="F:DNA-binding transcription factor activity"/>
    <property type="evidence" value="ECO:0007669"/>
    <property type="project" value="InterPro"/>
</dbReference>
<reference evidence="8" key="1">
    <citation type="journal article" date="2020" name="Stud. Mycol.">
        <title>101 Dothideomycetes genomes: a test case for predicting lifestyles and emergence of pathogens.</title>
        <authorList>
            <person name="Haridas S."/>
            <person name="Albert R."/>
            <person name="Binder M."/>
            <person name="Bloem J."/>
            <person name="Labutti K."/>
            <person name="Salamov A."/>
            <person name="Andreopoulos B."/>
            <person name="Baker S."/>
            <person name="Barry K."/>
            <person name="Bills G."/>
            <person name="Bluhm B."/>
            <person name="Cannon C."/>
            <person name="Castanera R."/>
            <person name="Culley D."/>
            <person name="Daum C."/>
            <person name="Ezra D."/>
            <person name="Gonzalez J."/>
            <person name="Henrissat B."/>
            <person name="Kuo A."/>
            <person name="Liang C."/>
            <person name="Lipzen A."/>
            <person name="Lutzoni F."/>
            <person name="Magnuson J."/>
            <person name="Mondo S."/>
            <person name="Nolan M."/>
            <person name="Ohm R."/>
            <person name="Pangilinan J."/>
            <person name="Park H.-J."/>
            <person name="Ramirez L."/>
            <person name="Alfaro M."/>
            <person name="Sun H."/>
            <person name="Tritt A."/>
            <person name="Yoshinaga Y."/>
            <person name="Zwiers L.-H."/>
            <person name="Turgeon B."/>
            <person name="Goodwin S."/>
            <person name="Spatafora J."/>
            <person name="Crous P."/>
            <person name="Grigoriev I."/>
        </authorList>
    </citation>
    <scope>NUCLEOTIDE SEQUENCE</scope>
    <source>
        <strain evidence="8">ATCC 36951</strain>
    </source>
</reference>
<keyword evidence="9" id="KW-1185">Reference proteome</keyword>
<feature type="domain" description="HTH araC/xylS-type" evidence="7">
    <location>
        <begin position="85"/>
        <end position="137"/>
    </location>
</feature>
<keyword evidence="2" id="KW-0489">Methyltransferase</keyword>
<dbReference type="Pfam" id="PF02805">
    <property type="entry name" value="Ada_Zn_binding"/>
    <property type="match status" value="1"/>
</dbReference>
<sequence length="330" mass="36414">MAYTTEAERWAAVKSRDPNAEGHFVYTVKTTKIFCRPTCNARLARRSNIGFANTGPEAQGLGFRACKRCRPELAKFVPESEQSIEKVRQMLENLPNDAPLPRLETLASAAGLTKYHFHRCFKKATGLTPRDYALQRRQSRMSETSPQAAIPGDSTISTPSLAYDATPQHASSATPDTVKTPDFTFDDWLAAGPEDPALFDNYPFDFGTIDMNSNAAVPQALDLPKNVNDAPISFPIHYSVVDTMDGVLLMAFEEAQVCKLELVATTVDAMMALERSFPKLYYVLVPVEEMLDEQGPVVQQKVRAVVEALEHPFGKATTMQGTGNWQNGMG</sequence>
<dbReference type="OrthoDB" id="2447880at2759"/>
<dbReference type="RefSeq" id="XP_033664137.1">
    <property type="nucleotide sequence ID" value="XM_033808047.1"/>
</dbReference>
<gene>
    <name evidence="8" type="ORF">M409DRAFT_26292</name>
</gene>
<evidence type="ECO:0000256" key="3">
    <source>
        <dbReference type="ARBA" id="ARBA00023015"/>
    </source>
</evidence>
<organism evidence="8 9">
    <name type="scientific">Zasmidium cellare ATCC 36951</name>
    <dbReference type="NCBI Taxonomy" id="1080233"/>
    <lineage>
        <taxon>Eukaryota</taxon>
        <taxon>Fungi</taxon>
        <taxon>Dikarya</taxon>
        <taxon>Ascomycota</taxon>
        <taxon>Pezizomycotina</taxon>
        <taxon>Dothideomycetes</taxon>
        <taxon>Dothideomycetidae</taxon>
        <taxon>Mycosphaerellales</taxon>
        <taxon>Mycosphaerellaceae</taxon>
        <taxon>Zasmidium</taxon>
    </lineage>
</organism>
<evidence type="ECO:0000256" key="1">
    <source>
        <dbReference type="ARBA" id="ARBA00001947"/>
    </source>
</evidence>
<protein>
    <recommendedName>
        <fullName evidence="7">HTH araC/xylS-type domain-containing protein</fullName>
    </recommendedName>
</protein>
<dbReference type="EMBL" id="ML993609">
    <property type="protein sequence ID" value="KAF2163248.1"/>
    <property type="molecule type" value="Genomic_DNA"/>
</dbReference>
<dbReference type="InterPro" id="IPR004026">
    <property type="entry name" value="Ada_DNA_repair_Zn-bd"/>
</dbReference>
<comment type="cofactor">
    <cofactor evidence="1">
        <name>Zn(2+)</name>
        <dbReference type="ChEBI" id="CHEBI:29105"/>
    </cofactor>
</comment>
<dbReference type="GeneID" id="54561319"/>
<keyword evidence="2" id="KW-0808">Transferase</keyword>
<feature type="region of interest" description="Disordered" evidence="6">
    <location>
        <begin position="141"/>
        <end position="177"/>
    </location>
</feature>
<dbReference type="Gene3D" id="1.10.10.60">
    <property type="entry name" value="Homeodomain-like"/>
    <property type="match status" value="1"/>
</dbReference>
<dbReference type="InterPro" id="IPR035451">
    <property type="entry name" value="Ada-like_dom_sf"/>
</dbReference>